<comment type="caution">
    <text evidence="2">The sequence shown here is derived from an EMBL/GenBank/DDBJ whole genome shotgun (WGS) entry which is preliminary data.</text>
</comment>
<gene>
    <name evidence="2" type="ORF">N658DRAFT_9968</name>
</gene>
<evidence type="ECO:0000313" key="3">
    <source>
        <dbReference type="Proteomes" id="UP001305647"/>
    </source>
</evidence>
<feature type="region of interest" description="Disordered" evidence="1">
    <location>
        <begin position="1"/>
        <end position="48"/>
    </location>
</feature>
<reference evidence="2" key="1">
    <citation type="journal article" date="2023" name="Mol. Phylogenet. Evol.">
        <title>Genome-scale phylogeny and comparative genomics of the fungal order Sordariales.</title>
        <authorList>
            <person name="Hensen N."/>
            <person name="Bonometti L."/>
            <person name="Westerberg I."/>
            <person name="Brannstrom I.O."/>
            <person name="Guillou S."/>
            <person name="Cros-Aarteil S."/>
            <person name="Calhoun S."/>
            <person name="Haridas S."/>
            <person name="Kuo A."/>
            <person name="Mondo S."/>
            <person name="Pangilinan J."/>
            <person name="Riley R."/>
            <person name="LaButti K."/>
            <person name="Andreopoulos B."/>
            <person name="Lipzen A."/>
            <person name="Chen C."/>
            <person name="Yan M."/>
            <person name="Daum C."/>
            <person name="Ng V."/>
            <person name="Clum A."/>
            <person name="Steindorff A."/>
            <person name="Ohm R.A."/>
            <person name="Martin F."/>
            <person name="Silar P."/>
            <person name="Natvig D.O."/>
            <person name="Lalanne C."/>
            <person name="Gautier V."/>
            <person name="Ament-Velasquez S.L."/>
            <person name="Kruys A."/>
            <person name="Hutchinson M.I."/>
            <person name="Powell A.J."/>
            <person name="Barry K."/>
            <person name="Miller A.N."/>
            <person name="Grigoriev I.V."/>
            <person name="Debuchy R."/>
            <person name="Gladieux P."/>
            <person name="Hiltunen Thoren M."/>
            <person name="Johannesson H."/>
        </authorList>
    </citation>
    <scope>NUCLEOTIDE SEQUENCE</scope>
    <source>
        <strain evidence="2">CBS 757.83</strain>
    </source>
</reference>
<name>A0AAN6T6T1_9PEZI</name>
<protein>
    <submittedName>
        <fullName evidence="2">Uncharacterized protein</fullName>
    </submittedName>
</protein>
<keyword evidence="3" id="KW-1185">Reference proteome</keyword>
<organism evidence="2 3">
    <name type="scientific">Parathielavia hyrcaniae</name>
    <dbReference type="NCBI Taxonomy" id="113614"/>
    <lineage>
        <taxon>Eukaryota</taxon>
        <taxon>Fungi</taxon>
        <taxon>Dikarya</taxon>
        <taxon>Ascomycota</taxon>
        <taxon>Pezizomycotina</taxon>
        <taxon>Sordariomycetes</taxon>
        <taxon>Sordariomycetidae</taxon>
        <taxon>Sordariales</taxon>
        <taxon>Chaetomiaceae</taxon>
        <taxon>Parathielavia</taxon>
    </lineage>
</organism>
<reference evidence="2" key="2">
    <citation type="submission" date="2023-05" db="EMBL/GenBank/DDBJ databases">
        <authorList>
            <consortium name="Lawrence Berkeley National Laboratory"/>
            <person name="Steindorff A."/>
            <person name="Hensen N."/>
            <person name="Bonometti L."/>
            <person name="Westerberg I."/>
            <person name="Brannstrom I.O."/>
            <person name="Guillou S."/>
            <person name="Cros-Aarteil S."/>
            <person name="Calhoun S."/>
            <person name="Haridas S."/>
            <person name="Kuo A."/>
            <person name="Mondo S."/>
            <person name="Pangilinan J."/>
            <person name="Riley R."/>
            <person name="Labutti K."/>
            <person name="Andreopoulos B."/>
            <person name="Lipzen A."/>
            <person name="Chen C."/>
            <person name="Yanf M."/>
            <person name="Daum C."/>
            <person name="Ng V."/>
            <person name="Clum A."/>
            <person name="Ohm R."/>
            <person name="Martin F."/>
            <person name="Silar P."/>
            <person name="Natvig D."/>
            <person name="Lalanne C."/>
            <person name="Gautier V."/>
            <person name="Ament-Velasquez S.L."/>
            <person name="Kruys A."/>
            <person name="Hutchinson M.I."/>
            <person name="Powell A.J."/>
            <person name="Barry K."/>
            <person name="Miller A.N."/>
            <person name="Grigoriev I.V."/>
            <person name="Debuchy R."/>
            <person name="Gladieux P."/>
            <person name="Thoren M.H."/>
            <person name="Johannesson H."/>
        </authorList>
    </citation>
    <scope>NUCLEOTIDE SEQUENCE</scope>
    <source>
        <strain evidence="2">CBS 757.83</strain>
    </source>
</reference>
<evidence type="ECO:0000313" key="2">
    <source>
        <dbReference type="EMBL" id="KAK4106184.1"/>
    </source>
</evidence>
<dbReference type="AlphaFoldDB" id="A0AAN6T6T1"/>
<sequence length="188" mass="20866">MCVPLPRKRPDESSSAQHLPAQGGNDGHRIAQWPSVNGQPSRRHRDHPCRNANLRFESLQTDFHNGQGFRSQVDHRQKGRISDTVRYNTVQQGRVLTWQHAKHAVPASGCSAGRGLEVLNTDSSATSTSEELLRHRASDTCTYKVQLVICPQETDSTVWVLGIRGQKAPAAMSFLPQQGANLIDSPRR</sequence>
<dbReference type="EMBL" id="MU863624">
    <property type="protein sequence ID" value="KAK4106184.1"/>
    <property type="molecule type" value="Genomic_DNA"/>
</dbReference>
<evidence type="ECO:0000256" key="1">
    <source>
        <dbReference type="SAM" id="MobiDB-lite"/>
    </source>
</evidence>
<accession>A0AAN6T6T1</accession>
<proteinExistence type="predicted"/>
<dbReference type="Proteomes" id="UP001305647">
    <property type="component" value="Unassembled WGS sequence"/>
</dbReference>